<name>A0A0J9T1Z8_PLAV1</name>
<evidence type="ECO:0000256" key="1">
    <source>
        <dbReference type="SAM" id="MobiDB-lite"/>
    </source>
</evidence>
<protein>
    <recommendedName>
        <fullName evidence="5">VIR protein</fullName>
    </recommendedName>
</protein>
<sequence length="434" mass="50234">MSSNRSNPWYFEYQDYIKVKNIFNYTPRDTFDVTVAKDLIRGIKNTREKELILLDTFYDLKKLVQRHDCFYVPGPETCCKYINYWLNKTVRDSEYNVNDKNFNIFDKFMRDDPKIQDSSIDCISRLSYMDNDTFKKTKKLYDLYDYFTKLKESKVPTTLCHNISFLTEKYESVFQECKDKDNNLCDKLTNLKNVIVKDKLVANNICTKEAFDSFILKIDPPREEQKAVTAHAHGRISGETHTTHHVSVPSSHAQGLREQARVERERTSSVPQQQLTAELPRLPLKLPALPALPALPSEPSEPSEPLEESERTGPMGPIGLEPELRLEHPQEHDVYHLSDDERYNFPEEGDPSAGSMQPTFNTETLMERMKIAVSNVFEQVEPAPILGVSGGMGALFLLFKVFIALKIYPYVYNTFKKKISIIIKLCFKFTKRFS</sequence>
<keyword evidence="2" id="KW-1133">Transmembrane helix</keyword>
<keyword evidence="2" id="KW-0472">Membrane</keyword>
<dbReference type="Proteomes" id="UP000053327">
    <property type="component" value="Unassembled WGS sequence"/>
</dbReference>
<keyword evidence="2" id="KW-0812">Transmembrane</keyword>
<feature type="compositionally biased region" description="Basic and acidic residues" evidence="1">
    <location>
        <begin position="258"/>
        <end position="267"/>
    </location>
</feature>
<reference evidence="3 4" key="1">
    <citation type="submission" date="2011-08" db="EMBL/GenBank/DDBJ databases">
        <title>The Genome Sequence of Plasmodium vivax Brazil I.</title>
        <authorList>
            <consortium name="The Broad Institute Genome Sequencing Platform"/>
            <consortium name="The Broad Institute Genome Sequencing Center for Infectious Disease"/>
            <person name="Neafsey D."/>
            <person name="Carlton J."/>
            <person name="Barnwell J."/>
            <person name="Collins W."/>
            <person name="Escalante A."/>
            <person name="Mullikin J."/>
            <person name="Saul A."/>
            <person name="Guigo R."/>
            <person name="Camara F."/>
            <person name="Young S.K."/>
            <person name="Zeng Q."/>
            <person name="Gargeya S."/>
            <person name="Fitzgerald M."/>
            <person name="Haas B."/>
            <person name="Abouelleil A."/>
            <person name="Alvarado L."/>
            <person name="Arachchi H.M."/>
            <person name="Berlin A."/>
            <person name="Brown A."/>
            <person name="Chapman S.B."/>
            <person name="Chen Z."/>
            <person name="Dunbar C."/>
            <person name="Freedman E."/>
            <person name="Gearin G."/>
            <person name="Gellesch M."/>
            <person name="Goldberg J."/>
            <person name="Griggs A."/>
            <person name="Gujja S."/>
            <person name="Heiman D."/>
            <person name="Howarth C."/>
            <person name="Larson L."/>
            <person name="Lui A."/>
            <person name="MacDonald P.J.P."/>
            <person name="Montmayeur A."/>
            <person name="Murphy C."/>
            <person name="Neiman D."/>
            <person name="Pearson M."/>
            <person name="Priest M."/>
            <person name="Roberts A."/>
            <person name="Saif S."/>
            <person name="Shea T."/>
            <person name="Shenoy N."/>
            <person name="Sisk P."/>
            <person name="Stolte C."/>
            <person name="Sykes S."/>
            <person name="Wortman J."/>
            <person name="Nusbaum C."/>
            <person name="Birren B."/>
        </authorList>
    </citation>
    <scope>NUCLEOTIDE SEQUENCE [LARGE SCALE GENOMIC DNA]</scope>
    <source>
        <strain evidence="3 4">Brazil I</strain>
    </source>
</reference>
<dbReference type="EMBL" id="KQ234712">
    <property type="protein sequence ID" value="KMZ89400.1"/>
    <property type="molecule type" value="Genomic_DNA"/>
</dbReference>
<dbReference type="Pfam" id="PF05795">
    <property type="entry name" value="Plasmodium_Vir"/>
    <property type="match status" value="1"/>
</dbReference>
<feature type="region of interest" description="Disordered" evidence="1">
    <location>
        <begin position="239"/>
        <end position="321"/>
    </location>
</feature>
<gene>
    <name evidence="3" type="ORF">PVBG_05911</name>
</gene>
<evidence type="ECO:0008006" key="5">
    <source>
        <dbReference type="Google" id="ProtNLM"/>
    </source>
</evidence>
<proteinExistence type="predicted"/>
<dbReference type="AlphaFoldDB" id="A0A0J9T1Z8"/>
<evidence type="ECO:0000256" key="2">
    <source>
        <dbReference type="SAM" id="Phobius"/>
    </source>
</evidence>
<organism evidence="3 4">
    <name type="scientific">Plasmodium vivax (strain Brazil I)</name>
    <dbReference type="NCBI Taxonomy" id="1033975"/>
    <lineage>
        <taxon>Eukaryota</taxon>
        <taxon>Sar</taxon>
        <taxon>Alveolata</taxon>
        <taxon>Apicomplexa</taxon>
        <taxon>Aconoidasida</taxon>
        <taxon>Haemosporida</taxon>
        <taxon>Plasmodiidae</taxon>
        <taxon>Plasmodium</taxon>
        <taxon>Plasmodium (Plasmodium)</taxon>
    </lineage>
</organism>
<dbReference type="InterPro" id="IPR008780">
    <property type="entry name" value="Plasmodium_Vir"/>
</dbReference>
<feature type="compositionally biased region" description="Low complexity" evidence="1">
    <location>
        <begin position="277"/>
        <end position="300"/>
    </location>
</feature>
<evidence type="ECO:0000313" key="3">
    <source>
        <dbReference type="EMBL" id="KMZ89400.1"/>
    </source>
</evidence>
<feature type="transmembrane region" description="Helical" evidence="2">
    <location>
        <begin position="385"/>
        <end position="408"/>
    </location>
</feature>
<evidence type="ECO:0000313" key="4">
    <source>
        <dbReference type="Proteomes" id="UP000053327"/>
    </source>
</evidence>
<accession>A0A0J9T1Z8</accession>